<evidence type="ECO:0000313" key="2">
    <source>
        <dbReference type="EMBL" id="SFF59825.1"/>
    </source>
</evidence>
<dbReference type="SUPFAM" id="SSF56784">
    <property type="entry name" value="HAD-like"/>
    <property type="match status" value="1"/>
</dbReference>
<dbReference type="OrthoDB" id="9810501at2"/>
<dbReference type="AlphaFoldDB" id="A0A1I2JYB4"/>
<dbReference type="EMBL" id="FONG01000020">
    <property type="protein sequence ID" value="SFF59825.1"/>
    <property type="molecule type" value="Genomic_DNA"/>
</dbReference>
<dbReference type="InterPro" id="IPR006439">
    <property type="entry name" value="HAD-SF_hydro_IA"/>
</dbReference>
<dbReference type="GO" id="GO:0016787">
    <property type="term" value="F:hydrolase activity"/>
    <property type="evidence" value="ECO:0007669"/>
    <property type="project" value="UniProtKB-KW"/>
</dbReference>
<dbReference type="PANTHER" id="PTHR43316">
    <property type="entry name" value="HYDROLASE, HALOACID DELAHOGENASE-RELATED"/>
    <property type="match status" value="1"/>
</dbReference>
<gene>
    <name evidence="2" type="ORF">SAMN05216251_120146</name>
</gene>
<dbReference type="Pfam" id="PF00702">
    <property type="entry name" value="Hydrolase"/>
    <property type="match status" value="1"/>
</dbReference>
<name>A0A1I2JYB4_9ACTN</name>
<dbReference type="NCBIfam" id="TIGR01549">
    <property type="entry name" value="HAD-SF-IA-v1"/>
    <property type="match status" value="1"/>
</dbReference>
<dbReference type="PANTHER" id="PTHR43316:SF3">
    <property type="entry name" value="HALOACID DEHALOGENASE, TYPE II (AFU_ORTHOLOGUE AFUA_2G07750)-RELATED"/>
    <property type="match status" value="1"/>
</dbReference>
<accession>A0A1I2JYB4</accession>
<evidence type="ECO:0000313" key="3">
    <source>
        <dbReference type="Proteomes" id="UP000199323"/>
    </source>
</evidence>
<dbReference type="Proteomes" id="UP000199323">
    <property type="component" value="Unassembled WGS sequence"/>
</dbReference>
<proteinExistence type="predicted"/>
<evidence type="ECO:0000256" key="1">
    <source>
        <dbReference type="ARBA" id="ARBA00022801"/>
    </source>
</evidence>
<dbReference type="InterPro" id="IPR036412">
    <property type="entry name" value="HAD-like_sf"/>
</dbReference>
<dbReference type="SFLD" id="SFLDS00003">
    <property type="entry name" value="Haloacid_Dehalogenase"/>
    <property type="match status" value="1"/>
</dbReference>
<keyword evidence="3" id="KW-1185">Reference proteome</keyword>
<dbReference type="Gene3D" id="3.40.50.1000">
    <property type="entry name" value="HAD superfamily/HAD-like"/>
    <property type="match status" value="1"/>
</dbReference>
<dbReference type="InterPro" id="IPR023214">
    <property type="entry name" value="HAD_sf"/>
</dbReference>
<dbReference type="InterPro" id="IPR051540">
    <property type="entry name" value="S-2-haloacid_dehalogenase"/>
</dbReference>
<organism evidence="2 3">
    <name type="scientific">Actinacidiphila alni</name>
    <dbReference type="NCBI Taxonomy" id="380248"/>
    <lineage>
        <taxon>Bacteria</taxon>
        <taxon>Bacillati</taxon>
        <taxon>Actinomycetota</taxon>
        <taxon>Actinomycetes</taxon>
        <taxon>Kitasatosporales</taxon>
        <taxon>Streptomycetaceae</taxon>
        <taxon>Actinacidiphila</taxon>
    </lineage>
</organism>
<dbReference type="SFLD" id="SFLDG01129">
    <property type="entry name" value="C1.5:_HAD__Beta-PGM__Phosphata"/>
    <property type="match status" value="1"/>
</dbReference>
<dbReference type="RefSeq" id="WP_093716502.1">
    <property type="nucleotide sequence ID" value="NZ_FONG01000020.1"/>
</dbReference>
<dbReference type="STRING" id="380248.SAMN05216251_120146"/>
<protein>
    <submittedName>
        <fullName evidence="2">Haloacid dehalogenase superfamily, subfamily IA, variant 1 with third motif having Dx(3-4)D or Dx(3-4)E</fullName>
    </submittedName>
</protein>
<sequence length="213" mass="22909">MITTIVFDIGETLISDARHWAGWADWLGVPAHTVSALVGAVVADGRDDGDALRLMTPGLDIPAAYAAREAAGRGEYLDETDLYPDVRPALARLREHGIKVLAAGNQTARMGELLRGLDLPLDRIATSAEWAVAKPSPGFFAKVTETAAAEPGQILYVGDHPYNDVFPARQAGLRTAHLRRGPWGHLWADDPEVSAAADWRIASLTELVAITAR</sequence>
<reference evidence="2 3" key="1">
    <citation type="submission" date="2016-10" db="EMBL/GenBank/DDBJ databases">
        <authorList>
            <person name="de Groot N.N."/>
        </authorList>
    </citation>
    <scope>NUCLEOTIDE SEQUENCE [LARGE SCALE GENOMIC DNA]</scope>
    <source>
        <strain evidence="2 3">CGMCC 4.3510</strain>
    </source>
</reference>
<keyword evidence="1" id="KW-0378">Hydrolase</keyword>